<evidence type="ECO:0000256" key="1">
    <source>
        <dbReference type="SAM" id="MobiDB-lite"/>
    </source>
</evidence>
<dbReference type="RefSeq" id="WP_151122470.1">
    <property type="nucleotide sequence ID" value="NZ_CP088081.1"/>
</dbReference>
<feature type="compositionally biased region" description="Low complexity" evidence="1">
    <location>
        <begin position="11"/>
        <end position="27"/>
    </location>
</feature>
<reference evidence="2 3" key="1">
    <citation type="submission" date="2019-09" db="EMBL/GenBank/DDBJ databases">
        <title>Draft genome sequences of 48 bacterial type strains from the CCUG.</title>
        <authorList>
            <person name="Tunovic T."/>
            <person name="Pineiro-Iglesias B."/>
            <person name="Unosson C."/>
            <person name="Inganas E."/>
            <person name="Ohlen M."/>
            <person name="Cardew S."/>
            <person name="Jensie-Markopoulos S."/>
            <person name="Salva-Serra F."/>
            <person name="Jaen-Luchoro D."/>
            <person name="Karlsson R."/>
            <person name="Svensson-Stadler L."/>
            <person name="Chun J."/>
            <person name="Moore E."/>
        </authorList>
    </citation>
    <scope>NUCLEOTIDE SEQUENCE [LARGE SCALE GENOMIC DNA]</scope>
    <source>
        <strain evidence="2 3">CCUG 30977</strain>
    </source>
</reference>
<feature type="region of interest" description="Disordered" evidence="1">
    <location>
        <begin position="65"/>
        <end position="98"/>
    </location>
</feature>
<sequence length="122" mass="12559">MLISPVPATPVAPVQSSRPSPVPVQGVASVEPVSPVADANEQLSRELDEALHAMDNLRSQLAASQARLNAASRSVAQQARQAAPTPADGGDTDLGTGSRRYVAQNALTQARQAQHSALSVSA</sequence>
<dbReference type="AlphaFoldDB" id="A0A643FJC8"/>
<protein>
    <submittedName>
        <fullName evidence="2">Uncharacterized protein</fullName>
    </submittedName>
</protein>
<feature type="region of interest" description="Disordered" evidence="1">
    <location>
        <begin position="1"/>
        <end position="37"/>
    </location>
</feature>
<evidence type="ECO:0000313" key="2">
    <source>
        <dbReference type="EMBL" id="KAB0584529.1"/>
    </source>
</evidence>
<name>A0A643FJC8_IDEDE</name>
<accession>A0A643FJC8</accession>
<dbReference type="EMBL" id="VZPB01000005">
    <property type="protein sequence ID" value="KAB0584529.1"/>
    <property type="molecule type" value="Genomic_DNA"/>
</dbReference>
<keyword evidence="3" id="KW-1185">Reference proteome</keyword>
<comment type="caution">
    <text evidence="2">The sequence shown here is derived from an EMBL/GenBank/DDBJ whole genome shotgun (WGS) entry which is preliminary data.</text>
</comment>
<evidence type="ECO:0000313" key="3">
    <source>
        <dbReference type="Proteomes" id="UP000430120"/>
    </source>
</evidence>
<gene>
    <name evidence="2" type="ORF">F7Q92_03180</name>
</gene>
<dbReference type="Proteomes" id="UP000430120">
    <property type="component" value="Unassembled WGS sequence"/>
</dbReference>
<proteinExistence type="predicted"/>
<organism evidence="2 3">
    <name type="scientific">Ideonella dechloratans</name>
    <dbReference type="NCBI Taxonomy" id="36863"/>
    <lineage>
        <taxon>Bacteria</taxon>
        <taxon>Pseudomonadati</taxon>
        <taxon>Pseudomonadota</taxon>
        <taxon>Betaproteobacteria</taxon>
        <taxon>Burkholderiales</taxon>
        <taxon>Sphaerotilaceae</taxon>
        <taxon>Ideonella</taxon>
    </lineage>
</organism>
<feature type="compositionally biased region" description="Low complexity" evidence="1">
    <location>
        <begin position="70"/>
        <end position="83"/>
    </location>
</feature>
<dbReference type="OrthoDB" id="9961823at2"/>